<dbReference type="KEGG" id="tsy:THSYN_17940"/>
<dbReference type="EMBL" id="CP020370">
    <property type="protein sequence ID" value="AUB82638.1"/>
    <property type="molecule type" value="Genomic_DNA"/>
</dbReference>
<name>A0A2K8UAM4_9GAMM</name>
<evidence type="ECO:0000256" key="1">
    <source>
        <dbReference type="SAM" id="MobiDB-lite"/>
    </source>
</evidence>
<gene>
    <name evidence="2" type="ORF">THSYN_17940</name>
</gene>
<keyword evidence="3" id="KW-1185">Reference proteome</keyword>
<evidence type="ECO:0008006" key="4">
    <source>
        <dbReference type="Google" id="ProtNLM"/>
    </source>
</evidence>
<protein>
    <recommendedName>
        <fullName evidence="4">DUF104 domain-containing protein</fullName>
    </recommendedName>
</protein>
<feature type="region of interest" description="Disordered" evidence="1">
    <location>
        <begin position="38"/>
        <end position="59"/>
    </location>
</feature>
<evidence type="ECO:0000313" key="2">
    <source>
        <dbReference type="EMBL" id="AUB82638.1"/>
    </source>
</evidence>
<accession>A0A2K8UAM4</accession>
<dbReference type="Proteomes" id="UP000232638">
    <property type="component" value="Chromosome"/>
</dbReference>
<feature type="compositionally biased region" description="Pro residues" evidence="1">
    <location>
        <begin position="38"/>
        <end position="49"/>
    </location>
</feature>
<sequence length="112" mass="11579">MGTAMLTSIEGIYENGQVRLLEPLPGVARARVVVTLLPEPPAPLPPPAPDTSDQTGSLAPDGAAVALSALGRDLLAIRQRALACGLALAPVDAILEEVRQGRAEAGDDHDLR</sequence>
<dbReference type="AlphaFoldDB" id="A0A2K8UAM4"/>
<evidence type="ECO:0000313" key="3">
    <source>
        <dbReference type="Proteomes" id="UP000232638"/>
    </source>
</evidence>
<reference evidence="2 3" key="1">
    <citation type="submission" date="2017-03" db="EMBL/GenBank/DDBJ databases">
        <title>Complete genome sequence of Candidatus 'Thiodictyon syntrophicum' sp. nov. strain Cad16T, a photolithoautotroph purple sulfur bacterium isolated from an alpine meromictic lake.</title>
        <authorList>
            <person name="Luedin S.M."/>
            <person name="Pothier J.F."/>
            <person name="Danza F."/>
            <person name="Storelli N."/>
            <person name="Wittwer M."/>
            <person name="Tonolla M."/>
        </authorList>
    </citation>
    <scope>NUCLEOTIDE SEQUENCE [LARGE SCALE GENOMIC DNA]</scope>
    <source>
        <strain evidence="2 3">Cad16T</strain>
    </source>
</reference>
<organism evidence="2 3">
    <name type="scientific">Candidatus Thiodictyon syntrophicum</name>
    <dbReference type="NCBI Taxonomy" id="1166950"/>
    <lineage>
        <taxon>Bacteria</taxon>
        <taxon>Pseudomonadati</taxon>
        <taxon>Pseudomonadota</taxon>
        <taxon>Gammaproteobacteria</taxon>
        <taxon>Chromatiales</taxon>
        <taxon>Chromatiaceae</taxon>
        <taxon>Thiodictyon</taxon>
    </lineage>
</organism>
<proteinExistence type="predicted"/>